<evidence type="ECO:0000313" key="1">
    <source>
        <dbReference type="EMBL" id="KAG2945726.1"/>
    </source>
</evidence>
<evidence type="ECO:0000313" key="2">
    <source>
        <dbReference type="Proteomes" id="UP000736787"/>
    </source>
</evidence>
<comment type="caution">
    <text evidence="1">The sequence shown here is derived from an EMBL/GenBank/DDBJ whole genome shotgun (WGS) entry which is preliminary data.</text>
</comment>
<dbReference type="AlphaFoldDB" id="A0A8T1E2G9"/>
<dbReference type="EMBL" id="RCMK01000175">
    <property type="protein sequence ID" value="KAG2945726.1"/>
    <property type="molecule type" value="Genomic_DNA"/>
</dbReference>
<accession>A0A8T1E2G9</accession>
<proteinExistence type="predicted"/>
<name>A0A8T1E2G9_9STRA</name>
<dbReference type="Proteomes" id="UP000736787">
    <property type="component" value="Unassembled WGS sequence"/>
</dbReference>
<sequence>MTLEQFIEDKSNRTKEACPLLAEFQYCCGPGKLPKTMSTSSRTSFGGEPFNSKLCASDRKSNVDFDWTLRIPEAGNPDV</sequence>
<reference evidence="1" key="1">
    <citation type="submission" date="2018-10" db="EMBL/GenBank/DDBJ databases">
        <title>Effector identification in a new, highly contiguous assembly of the strawberry crown rot pathogen Phytophthora cactorum.</title>
        <authorList>
            <person name="Armitage A.D."/>
            <person name="Nellist C.F."/>
            <person name="Bates H."/>
            <person name="Vickerstaff R.J."/>
            <person name="Harrison R.J."/>
        </authorList>
    </citation>
    <scope>NUCLEOTIDE SEQUENCE</scope>
    <source>
        <strain evidence="1">4040</strain>
    </source>
</reference>
<protein>
    <submittedName>
        <fullName evidence="1">Uncharacterized protein</fullName>
    </submittedName>
</protein>
<organism evidence="1 2">
    <name type="scientific">Phytophthora cactorum</name>
    <dbReference type="NCBI Taxonomy" id="29920"/>
    <lineage>
        <taxon>Eukaryota</taxon>
        <taxon>Sar</taxon>
        <taxon>Stramenopiles</taxon>
        <taxon>Oomycota</taxon>
        <taxon>Peronosporomycetes</taxon>
        <taxon>Peronosporales</taxon>
        <taxon>Peronosporaceae</taxon>
        <taxon>Phytophthora</taxon>
    </lineage>
</organism>
<gene>
    <name evidence="1" type="ORF">PC117_g8198</name>
</gene>